<dbReference type="SUPFAM" id="SSF52266">
    <property type="entry name" value="SGNH hydrolase"/>
    <property type="match status" value="1"/>
</dbReference>
<dbReference type="InterPro" id="IPR051532">
    <property type="entry name" value="Ester_Hydrolysis_Enzymes"/>
</dbReference>
<gene>
    <name evidence="3" type="ORF">J2Z69_000644</name>
</gene>
<feature type="domain" description="SGNH hydrolase-type esterase" evidence="2">
    <location>
        <begin position="66"/>
        <end position="259"/>
    </location>
</feature>
<protein>
    <submittedName>
        <fullName evidence="3">Lysophospholipase L1-like esterase</fullName>
    </submittedName>
</protein>
<dbReference type="RefSeq" id="WP_209859080.1">
    <property type="nucleotide sequence ID" value="NZ_JAGGLD010000001.1"/>
</dbReference>
<dbReference type="EMBL" id="JAGGLD010000001">
    <property type="protein sequence ID" value="MBP1999625.1"/>
    <property type="molecule type" value="Genomic_DNA"/>
</dbReference>
<evidence type="ECO:0000313" key="3">
    <source>
        <dbReference type="EMBL" id="MBP1999625.1"/>
    </source>
</evidence>
<keyword evidence="4" id="KW-1185">Reference proteome</keyword>
<feature type="transmembrane region" description="Helical" evidence="1">
    <location>
        <begin position="6"/>
        <end position="30"/>
    </location>
</feature>
<comment type="caution">
    <text evidence="3">The sequence shown here is derived from an EMBL/GenBank/DDBJ whole genome shotgun (WGS) entry which is preliminary data.</text>
</comment>
<dbReference type="InterPro" id="IPR036514">
    <property type="entry name" value="SGNH_hydro_sf"/>
</dbReference>
<keyword evidence="1" id="KW-0472">Membrane</keyword>
<dbReference type="Proteomes" id="UP001519288">
    <property type="component" value="Unassembled WGS sequence"/>
</dbReference>
<reference evidence="3 4" key="1">
    <citation type="submission" date="2021-03" db="EMBL/GenBank/DDBJ databases">
        <title>Genomic Encyclopedia of Type Strains, Phase IV (KMG-IV): sequencing the most valuable type-strain genomes for metagenomic binning, comparative biology and taxonomic classification.</title>
        <authorList>
            <person name="Goeker M."/>
        </authorList>
    </citation>
    <scope>NUCLEOTIDE SEQUENCE [LARGE SCALE GENOMIC DNA]</scope>
    <source>
        <strain evidence="3 4">DSM 26806</strain>
    </source>
</reference>
<evidence type="ECO:0000256" key="1">
    <source>
        <dbReference type="SAM" id="Phobius"/>
    </source>
</evidence>
<sequence length="270" mass="29103">MRASSWTWRLVSWVSVVATLVFVAGFIYAIKDVLYPSASSKWSSGPAGGISSVTPQTNDKEIQIVALGDSLAKGTGDDTGEGFVRRTVNVLQKEQKAPVKLVNNLGVNGMTTSGLLPSLNEQGIQYALKGANVILLSIGGNDLFQGAQNIQSSKGLPTAAELEASVKKASMKLRQIVVKLHEINPNAQLVYVGLYNPFTDVVDMRIPGNDAVTSWNTKATAIMNQYSQSKVVPTFDLFVENSSKYLSDDHFHPNGAGYEQIAQRIAQGLK</sequence>
<evidence type="ECO:0000313" key="4">
    <source>
        <dbReference type="Proteomes" id="UP001519288"/>
    </source>
</evidence>
<proteinExistence type="predicted"/>
<accession>A0ABS4JD29</accession>
<dbReference type="Gene3D" id="3.40.50.1110">
    <property type="entry name" value="SGNH hydrolase"/>
    <property type="match status" value="1"/>
</dbReference>
<keyword evidence="1" id="KW-0812">Transmembrane</keyword>
<evidence type="ECO:0000259" key="2">
    <source>
        <dbReference type="Pfam" id="PF13472"/>
    </source>
</evidence>
<dbReference type="PANTHER" id="PTHR30383:SF27">
    <property type="entry name" value="SPORE GERMINATION LIPASE LIPC"/>
    <property type="match status" value="1"/>
</dbReference>
<dbReference type="InterPro" id="IPR013830">
    <property type="entry name" value="SGNH_hydro"/>
</dbReference>
<organism evidence="3 4">
    <name type="scientific">Paenibacillus shirakamiensis</name>
    <dbReference type="NCBI Taxonomy" id="1265935"/>
    <lineage>
        <taxon>Bacteria</taxon>
        <taxon>Bacillati</taxon>
        <taxon>Bacillota</taxon>
        <taxon>Bacilli</taxon>
        <taxon>Bacillales</taxon>
        <taxon>Paenibacillaceae</taxon>
        <taxon>Paenibacillus</taxon>
    </lineage>
</organism>
<keyword evidence="1" id="KW-1133">Transmembrane helix</keyword>
<dbReference type="Pfam" id="PF13472">
    <property type="entry name" value="Lipase_GDSL_2"/>
    <property type="match status" value="1"/>
</dbReference>
<dbReference type="PANTHER" id="PTHR30383">
    <property type="entry name" value="THIOESTERASE 1/PROTEASE 1/LYSOPHOSPHOLIPASE L1"/>
    <property type="match status" value="1"/>
</dbReference>
<name>A0ABS4JD29_9BACL</name>